<dbReference type="STRING" id="1579316.RC74_14430"/>
<keyword evidence="1" id="KW-0732">Signal</keyword>
<feature type="chain" id="PRO_5007443283" evidence="1">
    <location>
        <begin position="24"/>
        <end position="134"/>
    </location>
</feature>
<proteinExistence type="predicted"/>
<protein>
    <submittedName>
        <fullName evidence="2">Uncharacterized protein</fullName>
    </submittedName>
</protein>
<keyword evidence="3" id="KW-1185">Reference proteome</keyword>
<dbReference type="Proteomes" id="UP000070371">
    <property type="component" value="Chromosome"/>
</dbReference>
<accession>A0A126V213</accession>
<dbReference type="OrthoDB" id="7849141at2"/>
<reference evidence="2 3" key="1">
    <citation type="submission" date="2016-02" db="EMBL/GenBank/DDBJ databases">
        <title>Complete genome sequence of Halocynthiibacter arcticus PAMC 20958t from arctic marine sediment.</title>
        <authorList>
            <person name="Lee Y.M."/>
            <person name="Baek K."/>
            <person name="Lee H.K."/>
            <person name="Shin S.C."/>
        </authorList>
    </citation>
    <scope>NUCLEOTIDE SEQUENCE [LARGE SCALE GENOMIC DNA]</scope>
    <source>
        <strain evidence="2">PAMC 20958</strain>
    </source>
</reference>
<evidence type="ECO:0000313" key="2">
    <source>
        <dbReference type="EMBL" id="AML52310.1"/>
    </source>
</evidence>
<evidence type="ECO:0000313" key="3">
    <source>
        <dbReference type="Proteomes" id="UP000070371"/>
    </source>
</evidence>
<evidence type="ECO:0000256" key="1">
    <source>
        <dbReference type="SAM" id="SignalP"/>
    </source>
</evidence>
<gene>
    <name evidence="2" type="ORF">RC74_14430</name>
</gene>
<organism evidence="2 3">
    <name type="scientific">Falsihalocynthiibacter arcticus</name>
    <dbReference type="NCBI Taxonomy" id="1579316"/>
    <lineage>
        <taxon>Bacteria</taxon>
        <taxon>Pseudomonadati</taxon>
        <taxon>Pseudomonadota</taxon>
        <taxon>Alphaproteobacteria</taxon>
        <taxon>Rhodobacterales</taxon>
        <taxon>Roseobacteraceae</taxon>
        <taxon>Falsihalocynthiibacter</taxon>
    </lineage>
</organism>
<dbReference type="KEGG" id="hat:RC74_14430"/>
<name>A0A126V213_9RHOB</name>
<feature type="signal peptide" evidence="1">
    <location>
        <begin position="1"/>
        <end position="23"/>
    </location>
</feature>
<sequence>MKPLTFAAATLALIVGGVAPASALILKCNVSNAGSSKGWIADSIEIEYEDGSELAMVSDQLILKYGSGIAIGRVKSDNSTRTTFVWEQRIKDTSLQNATIEYRLNYEKKDHQLSMTAKAMGIGRTATGKGSCTF</sequence>
<dbReference type="AlphaFoldDB" id="A0A126V213"/>
<dbReference type="RefSeq" id="WP_039001257.1">
    <property type="nucleotide sequence ID" value="NZ_CP014327.1"/>
</dbReference>
<dbReference type="EMBL" id="CP014327">
    <property type="protein sequence ID" value="AML52310.1"/>
    <property type="molecule type" value="Genomic_DNA"/>
</dbReference>